<accession>A0A317V5L1</accession>
<comment type="caution">
    <text evidence="1">The sequence shown here is derived from an EMBL/GenBank/DDBJ whole genome shotgun (WGS) entry which is preliminary data.</text>
</comment>
<dbReference type="RefSeq" id="XP_025385564.1">
    <property type="nucleotide sequence ID" value="XM_025525860.1"/>
</dbReference>
<reference evidence="1" key="1">
    <citation type="submission" date="2016-12" db="EMBL/GenBank/DDBJ databases">
        <title>The genomes of Aspergillus section Nigri reveals drivers in fungal speciation.</title>
        <authorList>
            <consortium name="DOE Joint Genome Institute"/>
            <person name="Vesth T.C."/>
            <person name="Nybo J."/>
            <person name="Theobald S."/>
            <person name="Brandl J."/>
            <person name="Frisvad J.C."/>
            <person name="Nielsen K.F."/>
            <person name="Lyhne E.K."/>
            <person name="Kogle M.E."/>
            <person name="Kuo A."/>
            <person name="Riley R."/>
            <person name="Clum A."/>
            <person name="Nolan M."/>
            <person name="Lipzen A."/>
            <person name="Salamov A."/>
            <person name="Henrissat B."/>
            <person name="Wiebenga A."/>
            <person name="De vries R.P."/>
            <person name="Grigoriev I.V."/>
            <person name="Mortensen U.H."/>
            <person name="Andersen M.R."/>
            <person name="Baker S.E."/>
        </authorList>
    </citation>
    <scope>NUCLEOTIDE SEQUENCE</scope>
    <source>
        <strain evidence="1">CBS 122712</strain>
    </source>
</reference>
<organism evidence="1 2">
    <name type="scientific">Aspergillus eucalypticola (strain CBS 122712 / IBT 29274)</name>
    <dbReference type="NCBI Taxonomy" id="1448314"/>
    <lineage>
        <taxon>Eukaryota</taxon>
        <taxon>Fungi</taxon>
        <taxon>Dikarya</taxon>
        <taxon>Ascomycota</taxon>
        <taxon>Pezizomycotina</taxon>
        <taxon>Eurotiomycetes</taxon>
        <taxon>Eurotiomycetidae</taxon>
        <taxon>Eurotiales</taxon>
        <taxon>Aspergillaceae</taxon>
        <taxon>Aspergillus</taxon>
        <taxon>Aspergillus subgen. Circumdati</taxon>
    </lineage>
</organism>
<dbReference type="Proteomes" id="UP000246171">
    <property type="component" value="Unassembled WGS sequence"/>
</dbReference>
<protein>
    <submittedName>
        <fullName evidence="1">Uncharacterized protein</fullName>
    </submittedName>
</protein>
<dbReference type="VEuPathDB" id="FungiDB:BO83DRAFT_101292"/>
<gene>
    <name evidence="1" type="ORF">BO83DRAFT_101292</name>
</gene>
<dbReference type="AlphaFoldDB" id="A0A317V5L1"/>
<evidence type="ECO:0000313" key="1">
    <source>
        <dbReference type="EMBL" id="PWY67470.1"/>
    </source>
</evidence>
<sequence>MEDAMSSPRLQRSCIGNLRVTHSAEYQLSGITLPAPKVRYPALLIGWDSECTQDAFRLPYQCRAHKYARGSETATRRKTIKLHFGPAEGSFANVLQE</sequence>
<name>A0A317V5L1_ASPEC</name>
<proteinExistence type="predicted"/>
<keyword evidence="2" id="KW-1185">Reference proteome</keyword>
<evidence type="ECO:0000313" key="2">
    <source>
        <dbReference type="Proteomes" id="UP000246171"/>
    </source>
</evidence>
<dbReference type="EMBL" id="MSFU01000022">
    <property type="protein sequence ID" value="PWY67470.1"/>
    <property type="molecule type" value="Genomic_DNA"/>
</dbReference>
<dbReference type="GeneID" id="37047822"/>